<reference evidence="2" key="1">
    <citation type="journal article" date="2022" name="Mol. Ecol. Resour.">
        <title>The genomes of chicory, endive, great burdock and yacon provide insights into Asteraceae palaeo-polyploidization history and plant inulin production.</title>
        <authorList>
            <person name="Fan W."/>
            <person name="Wang S."/>
            <person name="Wang H."/>
            <person name="Wang A."/>
            <person name="Jiang F."/>
            <person name="Liu H."/>
            <person name="Zhao H."/>
            <person name="Xu D."/>
            <person name="Zhang Y."/>
        </authorList>
    </citation>
    <scope>NUCLEOTIDE SEQUENCE [LARGE SCALE GENOMIC DNA]</scope>
    <source>
        <strain evidence="2">cv. Niubang</strain>
    </source>
</reference>
<dbReference type="Proteomes" id="UP001055879">
    <property type="component" value="Linkage Group LG07"/>
</dbReference>
<organism evidence="1 2">
    <name type="scientific">Arctium lappa</name>
    <name type="common">Greater burdock</name>
    <name type="synonym">Lappa major</name>
    <dbReference type="NCBI Taxonomy" id="4217"/>
    <lineage>
        <taxon>Eukaryota</taxon>
        <taxon>Viridiplantae</taxon>
        <taxon>Streptophyta</taxon>
        <taxon>Embryophyta</taxon>
        <taxon>Tracheophyta</taxon>
        <taxon>Spermatophyta</taxon>
        <taxon>Magnoliopsida</taxon>
        <taxon>eudicotyledons</taxon>
        <taxon>Gunneridae</taxon>
        <taxon>Pentapetalae</taxon>
        <taxon>asterids</taxon>
        <taxon>campanulids</taxon>
        <taxon>Asterales</taxon>
        <taxon>Asteraceae</taxon>
        <taxon>Carduoideae</taxon>
        <taxon>Cardueae</taxon>
        <taxon>Arctiinae</taxon>
        <taxon>Arctium</taxon>
    </lineage>
</organism>
<evidence type="ECO:0000313" key="1">
    <source>
        <dbReference type="EMBL" id="KAI3716172.1"/>
    </source>
</evidence>
<protein>
    <submittedName>
        <fullName evidence="1">Uncharacterized protein</fullName>
    </submittedName>
</protein>
<gene>
    <name evidence="1" type="ORF">L6452_23320</name>
</gene>
<sequence>MEKLKGKEGGATMDKTKDACQNGSFQDLLCENLELEKGYCKKPFVGQQVHTLEVPIWIGTEVSNYPPSSNSDIVSSLQLREDHIDNNKEKEEDDEDSCNMLDQ</sequence>
<comment type="caution">
    <text evidence="1">The sequence shown here is derived from an EMBL/GenBank/DDBJ whole genome shotgun (WGS) entry which is preliminary data.</text>
</comment>
<name>A0ACB9B247_ARCLA</name>
<accession>A0ACB9B247</accession>
<keyword evidence="2" id="KW-1185">Reference proteome</keyword>
<reference evidence="1 2" key="2">
    <citation type="journal article" date="2022" name="Mol. Ecol. Resour.">
        <title>The genomes of chicory, endive, great burdock and yacon provide insights into Asteraceae paleo-polyploidization history and plant inulin production.</title>
        <authorList>
            <person name="Fan W."/>
            <person name="Wang S."/>
            <person name="Wang H."/>
            <person name="Wang A."/>
            <person name="Jiang F."/>
            <person name="Liu H."/>
            <person name="Zhao H."/>
            <person name="Xu D."/>
            <person name="Zhang Y."/>
        </authorList>
    </citation>
    <scope>NUCLEOTIDE SEQUENCE [LARGE SCALE GENOMIC DNA]</scope>
    <source>
        <strain evidence="2">cv. Niubang</strain>
    </source>
</reference>
<proteinExistence type="predicted"/>
<evidence type="ECO:0000313" key="2">
    <source>
        <dbReference type="Proteomes" id="UP001055879"/>
    </source>
</evidence>
<dbReference type="EMBL" id="CM042053">
    <property type="protein sequence ID" value="KAI3716172.1"/>
    <property type="molecule type" value="Genomic_DNA"/>
</dbReference>